<dbReference type="OMA" id="GHLCKDA"/>
<organism evidence="9 10">
    <name type="scientific">Blomia tropicalis</name>
    <name type="common">Mite</name>
    <dbReference type="NCBI Taxonomy" id="40697"/>
    <lineage>
        <taxon>Eukaryota</taxon>
        <taxon>Metazoa</taxon>
        <taxon>Ecdysozoa</taxon>
        <taxon>Arthropoda</taxon>
        <taxon>Chelicerata</taxon>
        <taxon>Arachnida</taxon>
        <taxon>Acari</taxon>
        <taxon>Acariformes</taxon>
        <taxon>Sarcoptiformes</taxon>
        <taxon>Astigmata</taxon>
        <taxon>Glycyphagoidea</taxon>
        <taxon>Echimyopodidae</taxon>
        <taxon>Blomia</taxon>
    </lineage>
</organism>
<evidence type="ECO:0000313" key="10">
    <source>
        <dbReference type="Proteomes" id="UP001142055"/>
    </source>
</evidence>
<dbReference type="GO" id="GO:0009966">
    <property type="term" value="P:regulation of signal transduction"/>
    <property type="evidence" value="ECO:0007669"/>
    <property type="project" value="UniProtKB-ARBA"/>
</dbReference>
<feature type="domain" description="HECT" evidence="8">
    <location>
        <begin position="501"/>
        <end position="838"/>
    </location>
</feature>
<dbReference type="EC" id="2.3.2.26" evidence="3"/>
<comment type="caution">
    <text evidence="9">The sequence shown here is derived from an EMBL/GenBank/DDBJ whole genome shotgun (WGS) entry which is preliminary data.</text>
</comment>
<dbReference type="GO" id="GO:0061630">
    <property type="term" value="F:ubiquitin protein ligase activity"/>
    <property type="evidence" value="ECO:0007669"/>
    <property type="project" value="UniProtKB-EC"/>
</dbReference>
<evidence type="ECO:0000259" key="8">
    <source>
        <dbReference type="PROSITE" id="PS50237"/>
    </source>
</evidence>
<feature type="transmembrane region" description="Helical" evidence="7">
    <location>
        <begin position="12"/>
        <end position="29"/>
    </location>
</feature>
<dbReference type="InterPro" id="IPR013783">
    <property type="entry name" value="Ig-like_fold"/>
</dbReference>
<keyword evidence="7" id="KW-0812">Transmembrane</keyword>
<feature type="active site" description="Glycyl thioester intermediate" evidence="6">
    <location>
        <position position="805"/>
    </location>
</feature>
<dbReference type="Pfam" id="PF25916">
    <property type="entry name" value="AREL1_PH-like"/>
    <property type="match status" value="2"/>
</dbReference>
<dbReference type="InterPro" id="IPR050409">
    <property type="entry name" value="E3_ubiq-protein_ligase"/>
</dbReference>
<dbReference type="EMBL" id="JAPWDV010000003">
    <property type="protein sequence ID" value="KAJ6217703.1"/>
    <property type="molecule type" value="Genomic_DNA"/>
</dbReference>
<protein>
    <recommendedName>
        <fullName evidence="3">HECT-type E3 ubiquitin transferase</fullName>
        <ecNumber evidence="3">2.3.2.26</ecNumber>
    </recommendedName>
</protein>
<dbReference type="SUPFAM" id="SSF56204">
    <property type="entry name" value="Hect, E3 ligase catalytic domain"/>
    <property type="match status" value="1"/>
</dbReference>
<keyword evidence="7" id="KW-0472">Membrane</keyword>
<name>A0A9Q0RJ87_BLOTA</name>
<dbReference type="InterPro" id="IPR000569">
    <property type="entry name" value="HECT_dom"/>
</dbReference>
<dbReference type="InterPro" id="IPR014756">
    <property type="entry name" value="Ig_E-set"/>
</dbReference>
<dbReference type="GO" id="GO:0043066">
    <property type="term" value="P:negative regulation of apoptotic process"/>
    <property type="evidence" value="ECO:0007669"/>
    <property type="project" value="TreeGrafter"/>
</dbReference>
<comment type="catalytic activity">
    <reaction evidence="1">
        <text>S-ubiquitinyl-[E2 ubiquitin-conjugating enzyme]-L-cysteine + [acceptor protein]-L-lysine = [E2 ubiquitin-conjugating enzyme]-L-cysteine + N(6)-ubiquitinyl-[acceptor protein]-L-lysine.</text>
        <dbReference type="EC" id="2.3.2.26"/>
    </reaction>
</comment>
<reference evidence="9" key="1">
    <citation type="submission" date="2022-12" db="EMBL/GenBank/DDBJ databases">
        <title>Genome assemblies of Blomia tropicalis.</title>
        <authorList>
            <person name="Cui Y."/>
        </authorList>
    </citation>
    <scope>NUCLEOTIDE SEQUENCE</scope>
    <source>
        <tissue evidence="9">Adult mites</tissue>
    </source>
</reference>
<evidence type="ECO:0000256" key="1">
    <source>
        <dbReference type="ARBA" id="ARBA00000885"/>
    </source>
</evidence>
<dbReference type="GO" id="GO:0005829">
    <property type="term" value="C:cytosol"/>
    <property type="evidence" value="ECO:0007669"/>
    <property type="project" value="TreeGrafter"/>
</dbReference>
<keyword evidence="7" id="KW-1133">Transmembrane helix</keyword>
<dbReference type="GO" id="GO:0000209">
    <property type="term" value="P:protein polyubiquitination"/>
    <property type="evidence" value="ECO:0007669"/>
    <property type="project" value="TreeGrafter"/>
</dbReference>
<keyword evidence="5 6" id="KW-0833">Ubl conjugation pathway</keyword>
<keyword evidence="10" id="KW-1185">Reference proteome</keyword>
<dbReference type="Gene3D" id="3.90.1750.10">
    <property type="entry name" value="Hect, E3 ligase catalytic domains"/>
    <property type="match status" value="1"/>
</dbReference>
<dbReference type="PROSITE" id="PS50237">
    <property type="entry name" value="HECT"/>
    <property type="match status" value="1"/>
</dbReference>
<keyword evidence="4" id="KW-0808">Transferase</keyword>
<evidence type="ECO:0000256" key="7">
    <source>
        <dbReference type="SAM" id="Phobius"/>
    </source>
</evidence>
<dbReference type="Gene3D" id="2.60.40.10">
    <property type="entry name" value="Immunoglobulins"/>
    <property type="match status" value="1"/>
</dbReference>
<dbReference type="Pfam" id="PF00632">
    <property type="entry name" value="HECT"/>
    <property type="match status" value="1"/>
</dbReference>
<dbReference type="PANTHER" id="PTHR11254:SF340">
    <property type="entry name" value="APOPTOSIS-RESISTANT E3 UBIQUITIN PROTEIN LIGASE 1"/>
    <property type="match status" value="1"/>
</dbReference>
<dbReference type="Gene3D" id="3.30.2410.10">
    <property type="entry name" value="Hect, E3 ligase catalytic domain"/>
    <property type="match status" value="1"/>
</dbReference>
<evidence type="ECO:0000256" key="4">
    <source>
        <dbReference type="ARBA" id="ARBA00022679"/>
    </source>
</evidence>
<dbReference type="Proteomes" id="UP001142055">
    <property type="component" value="Chromosome 3"/>
</dbReference>
<dbReference type="SUPFAM" id="SSF81296">
    <property type="entry name" value="E set domains"/>
    <property type="match status" value="1"/>
</dbReference>
<dbReference type="GO" id="GO:0006511">
    <property type="term" value="P:ubiquitin-dependent protein catabolic process"/>
    <property type="evidence" value="ECO:0007669"/>
    <property type="project" value="TreeGrafter"/>
</dbReference>
<dbReference type="SMART" id="SM00119">
    <property type="entry name" value="HECTc"/>
    <property type="match status" value="1"/>
</dbReference>
<proteinExistence type="predicted"/>
<dbReference type="AlphaFoldDB" id="A0A9Q0RJ87"/>
<dbReference type="InterPro" id="IPR035983">
    <property type="entry name" value="Hect_E3_ubiquitin_ligase"/>
</dbReference>
<evidence type="ECO:0000256" key="2">
    <source>
        <dbReference type="ARBA" id="ARBA00004906"/>
    </source>
</evidence>
<dbReference type="InterPro" id="IPR058738">
    <property type="entry name" value="PH-like_AREL1"/>
</dbReference>
<dbReference type="CDD" id="cd00078">
    <property type="entry name" value="HECTc"/>
    <property type="match status" value="1"/>
</dbReference>
<dbReference type="Gene3D" id="3.30.2160.10">
    <property type="entry name" value="Hect, E3 ligase catalytic domain"/>
    <property type="match status" value="1"/>
</dbReference>
<dbReference type="OrthoDB" id="6057829at2759"/>
<evidence type="ECO:0000256" key="5">
    <source>
        <dbReference type="ARBA" id="ARBA00022786"/>
    </source>
</evidence>
<gene>
    <name evidence="9" type="ORF">RDWZM_008860</name>
</gene>
<evidence type="ECO:0000313" key="9">
    <source>
        <dbReference type="EMBL" id="KAJ6217703.1"/>
    </source>
</evidence>
<sequence>MDSLGRLIVDNIGTIFLTALVPIAVIEAFKMISNFPFAYKEGKCGFLTFITGSYLAPQNCKVIFDCKPNDGCISVCNVMSFTIKFYQRNFKPYPITQEDQLSVHIMNGSQLVPCSIEFGDLNPNLANVARVSFSAKKSGLYTINIFVGSSLTHIRGSPFKDLHFKPLEPSPLETMFINHCSTVVCTVQNFHALVVEMRDKFGNLCRIDSEQYDPCEDFSLIITEIVTNQKIEVPYYWEKQSGDISRISLLVMFPLAGIYHAIVSYKNFLLKNGDFNIVCLTISESETVQKCISTHNKSCCFGAKLLPSNYSFSFGGSSQSIISTSPSKNKPKNVFCYISPKQLTIKEFILKIIPMRITSFRLSPSTKFYFSRNYSNIIKGGNPDIHSSNSNYEMSSRSLYSGQNLPNEQLIIIDDGCQAPIELISSERNIIVAVFTHFLLNKIGGSETFQDKQEFFYLEVRRYHQKTHHIPDRIHIKVDREILLESSFRAMKSFGVSDWCRRFEIQFLNENGIDWGGLRREWYELLCKSLFEPNLFDIENPLFMRFKNDKQALIHPNPKAHGRQQYFEFAGKLVGKSLLDSALGSSCKFLVNARFSRSFLAQLIGLRVNYRYFEHDDPDLYVSKIKFILDNDVTNLDLNFTEEEYDSRTGTLCQTFDLIPNGSQIRVTEDNKLRYLDALAQYRLSSRVKDQIDAFIRGLNDLIPDHLLSIFDENELELLLCGAATYSVSDLKLNHIVTGSSYDFQKVVDWFWRSVSNFTDEEFARLLQFTTGCSHLPPGGFVDLNPRFQICSALTYGTLPTAHTCFNQICLPDYESFEEFDRSLRIAITEGNEGFGLV</sequence>
<dbReference type="FunFam" id="3.30.2160.10:FF:000008">
    <property type="entry name" value="Apoptosis-resistant E3 ubiquitin protein ligase 1"/>
    <property type="match status" value="1"/>
</dbReference>
<evidence type="ECO:0000256" key="3">
    <source>
        <dbReference type="ARBA" id="ARBA00012485"/>
    </source>
</evidence>
<dbReference type="PANTHER" id="PTHR11254">
    <property type="entry name" value="HECT DOMAIN UBIQUITIN-PROTEIN LIGASE"/>
    <property type="match status" value="1"/>
</dbReference>
<accession>A0A9Q0RJ87</accession>
<evidence type="ECO:0000256" key="6">
    <source>
        <dbReference type="PROSITE-ProRule" id="PRU00104"/>
    </source>
</evidence>
<comment type="pathway">
    <text evidence="2">Protein modification; protein ubiquitination.</text>
</comment>